<dbReference type="InParanoid" id="A0A1V9X631"/>
<dbReference type="CDD" id="cd11492">
    <property type="entry name" value="SLC5sbd_NIS-SMVT"/>
    <property type="match status" value="1"/>
</dbReference>
<feature type="transmembrane region" description="Helical" evidence="13">
    <location>
        <begin position="284"/>
        <end position="309"/>
    </location>
</feature>
<feature type="region of interest" description="Disordered" evidence="12">
    <location>
        <begin position="562"/>
        <end position="587"/>
    </location>
</feature>
<feature type="transmembrane region" description="Helical" evidence="13">
    <location>
        <begin position="164"/>
        <end position="186"/>
    </location>
</feature>
<evidence type="ECO:0000256" key="9">
    <source>
        <dbReference type="ARBA" id="ARBA00023136"/>
    </source>
</evidence>
<dbReference type="InterPro" id="IPR001734">
    <property type="entry name" value="Na/solute_symporter"/>
</dbReference>
<dbReference type="InterPro" id="IPR038377">
    <property type="entry name" value="Na/Glc_symporter_sf"/>
</dbReference>
<feature type="compositionally biased region" description="Polar residues" evidence="12">
    <location>
        <begin position="562"/>
        <end position="580"/>
    </location>
</feature>
<feature type="transmembrane region" description="Helical" evidence="13">
    <location>
        <begin position="90"/>
        <end position="112"/>
    </location>
</feature>
<comment type="subcellular location">
    <subcellularLocation>
        <location evidence="1">Cell membrane</location>
        <topology evidence="1">Multi-pass membrane protein</topology>
    </subcellularLocation>
</comment>
<dbReference type="GO" id="GO:0006814">
    <property type="term" value="P:sodium ion transport"/>
    <property type="evidence" value="ECO:0007669"/>
    <property type="project" value="UniProtKB-KW"/>
</dbReference>
<organism evidence="14 15">
    <name type="scientific">Tropilaelaps mercedesae</name>
    <dbReference type="NCBI Taxonomy" id="418985"/>
    <lineage>
        <taxon>Eukaryota</taxon>
        <taxon>Metazoa</taxon>
        <taxon>Ecdysozoa</taxon>
        <taxon>Arthropoda</taxon>
        <taxon>Chelicerata</taxon>
        <taxon>Arachnida</taxon>
        <taxon>Acari</taxon>
        <taxon>Parasitiformes</taxon>
        <taxon>Mesostigmata</taxon>
        <taxon>Gamasina</taxon>
        <taxon>Dermanyssoidea</taxon>
        <taxon>Laelapidae</taxon>
        <taxon>Tropilaelaps</taxon>
    </lineage>
</organism>
<dbReference type="EMBL" id="MNPL01023255">
    <property type="protein sequence ID" value="OQR68833.1"/>
    <property type="molecule type" value="Genomic_DNA"/>
</dbReference>
<evidence type="ECO:0000256" key="12">
    <source>
        <dbReference type="SAM" id="MobiDB-lite"/>
    </source>
</evidence>
<dbReference type="AlphaFoldDB" id="A0A1V9X631"/>
<dbReference type="Gene3D" id="1.20.1730.10">
    <property type="entry name" value="Sodium/glucose cotransporter"/>
    <property type="match status" value="1"/>
</dbReference>
<evidence type="ECO:0000256" key="6">
    <source>
        <dbReference type="ARBA" id="ARBA00022989"/>
    </source>
</evidence>
<dbReference type="GO" id="GO:0015293">
    <property type="term" value="F:symporter activity"/>
    <property type="evidence" value="ECO:0007669"/>
    <property type="project" value="TreeGrafter"/>
</dbReference>
<accession>A0A1V9X631</accession>
<comment type="similarity">
    <text evidence="2 11">Belongs to the sodium:solute symporter (SSF) (TC 2.A.21) family.</text>
</comment>
<evidence type="ECO:0000256" key="5">
    <source>
        <dbReference type="ARBA" id="ARBA00022692"/>
    </source>
</evidence>
<protein>
    <submittedName>
        <fullName evidence="14">Sodium-coupled monocarboxylate transporter 1-like</fullName>
    </submittedName>
</protein>
<evidence type="ECO:0000256" key="8">
    <source>
        <dbReference type="ARBA" id="ARBA00023065"/>
    </source>
</evidence>
<feature type="transmembrane region" description="Helical" evidence="13">
    <location>
        <begin position="514"/>
        <end position="535"/>
    </location>
</feature>
<dbReference type="Pfam" id="PF00474">
    <property type="entry name" value="SSF"/>
    <property type="match status" value="1"/>
</dbReference>
<keyword evidence="4" id="KW-1003">Cell membrane</keyword>
<comment type="caution">
    <text evidence="14">The sequence shown here is derived from an EMBL/GenBank/DDBJ whole genome shotgun (WGS) entry which is preliminary data.</text>
</comment>
<feature type="transmembrane region" description="Helical" evidence="13">
    <location>
        <begin position="329"/>
        <end position="354"/>
    </location>
</feature>
<feature type="transmembrane region" description="Helical" evidence="13">
    <location>
        <begin position="442"/>
        <end position="462"/>
    </location>
</feature>
<evidence type="ECO:0000313" key="14">
    <source>
        <dbReference type="EMBL" id="OQR68833.1"/>
    </source>
</evidence>
<feature type="transmembrane region" description="Helical" evidence="13">
    <location>
        <begin position="198"/>
        <end position="225"/>
    </location>
</feature>
<feature type="transmembrane region" description="Helical" evidence="13">
    <location>
        <begin position="245"/>
        <end position="263"/>
    </location>
</feature>
<evidence type="ECO:0000256" key="10">
    <source>
        <dbReference type="ARBA" id="ARBA00023201"/>
    </source>
</evidence>
<dbReference type="NCBIfam" id="TIGR00813">
    <property type="entry name" value="sss"/>
    <property type="match status" value="1"/>
</dbReference>
<reference evidence="14 15" key="1">
    <citation type="journal article" date="2017" name="Gigascience">
        <title>Draft genome of the honey bee ectoparasitic mite, Tropilaelaps mercedesae, is shaped by the parasitic life history.</title>
        <authorList>
            <person name="Dong X."/>
            <person name="Armstrong S.D."/>
            <person name="Xia D."/>
            <person name="Makepeace B.L."/>
            <person name="Darby A.C."/>
            <person name="Kadowaki T."/>
        </authorList>
    </citation>
    <scope>NUCLEOTIDE SEQUENCE [LARGE SCALE GENOMIC DNA]</scope>
    <source>
        <strain evidence="14">Wuxi-XJTLU</strain>
    </source>
</reference>
<evidence type="ECO:0000256" key="13">
    <source>
        <dbReference type="SAM" id="Phobius"/>
    </source>
</evidence>
<keyword evidence="8" id="KW-0406">Ion transport</keyword>
<evidence type="ECO:0000256" key="3">
    <source>
        <dbReference type="ARBA" id="ARBA00022448"/>
    </source>
</evidence>
<dbReference type="PANTHER" id="PTHR42985">
    <property type="entry name" value="SODIUM-COUPLED MONOCARBOXYLATE TRANSPORTER"/>
    <property type="match status" value="1"/>
</dbReference>
<keyword evidence="7" id="KW-0915">Sodium</keyword>
<keyword evidence="5 13" id="KW-0812">Transmembrane</keyword>
<keyword evidence="6 13" id="KW-1133">Transmembrane helix</keyword>
<feature type="transmembrane region" description="Helical" evidence="13">
    <location>
        <begin position="413"/>
        <end position="435"/>
    </location>
</feature>
<dbReference type="STRING" id="418985.A0A1V9X631"/>
<evidence type="ECO:0000256" key="11">
    <source>
        <dbReference type="RuleBase" id="RU362091"/>
    </source>
</evidence>
<gene>
    <name evidence="14" type="ORF">BIW11_12649</name>
</gene>
<name>A0A1V9X631_9ACAR</name>
<evidence type="ECO:0000313" key="15">
    <source>
        <dbReference type="Proteomes" id="UP000192247"/>
    </source>
</evidence>
<evidence type="ECO:0000256" key="4">
    <source>
        <dbReference type="ARBA" id="ARBA00022475"/>
    </source>
</evidence>
<dbReference type="InterPro" id="IPR051163">
    <property type="entry name" value="Sodium:Solute_Symporter_SSF"/>
</dbReference>
<keyword evidence="9 13" id="KW-0472">Membrane</keyword>
<evidence type="ECO:0000256" key="2">
    <source>
        <dbReference type="ARBA" id="ARBA00006434"/>
    </source>
</evidence>
<feature type="transmembrane region" description="Helical" evidence="13">
    <location>
        <begin position="58"/>
        <end position="78"/>
    </location>
</feature>
<feature type="transmembrane region" description="Helical" evidence="13">
    <location>
        <begin position="16"/>
        <end position="38"/>
    </location>
</feature>
<dbReference type="PROSITE" id="PS50283">
    <property type="entry name" value="NA_SOLUT_SYMP_3"/>
    <property type="match status" value="1"/>
</dbReference>
<sequence>MDGVTSIYDTTDRFTWFDYVMMVAVLASSSLIGIYFAWKDRKNMNNKQFLMANRQLGAFPVSMSLMASFQSATTYLGYPSEMFYRGTQYWAAIFGLAISNLIAGEFFLPVLYNLKLTSVNSYLEYRFNRWVRILGAISFTCNNLLYMGVVLYGPSLALKPVVGLPLWMSIIGLGLLCTFYTTIGGVKAVVWTDVMQMSIAVLGMVALSIVGIVKAGGLGEVFHIAEKGNRLQFFNTHWDPSSGTVLWNVLIGTTMVWLGSYGTSQTEVQRFCSVSTLKKAKLALYCNIPGVMFNISLGCLAGLVIYANYHDCDPLKAKRIDSPDQLMPYFVMEVLGGIPGLPGLFVAVIFSAALSTLSSGFNSLAAVAYEDFLQFGNIPLAPIVITKTAAAAYGFLTVGLAFLAGSIGNLIKAAFAMSGALSGPLLAVFALGMFVPQVNGKSALLGLLAGQALCLTVVSLAVSSDDGQSLSTSVDGCGMHSLSFASTVANVTTASIASFTQPTPNVATTKISHLLVPISGFTFTCVVALLSTMVFGSNDPRTVNPELLSEWVRNYFGPAETTSTTTNSKDVPTSERTSSLKTRDTSL</sequence>
<dbReference type="OrthoDB" id="6132759at2759"/>
<feature type="transmembrane region" description="Helical" evidence="13">
    <location>
        <begin position="133"/>
        <end position="152"/>
    </location>
</feature>
<evidence type="ECO:0000256" key="1">
    <source>
        <dbReference type="ARBA" id="ARBA00004651"/>
    </source>
</evidence>
<keyword evidence="15" id="KW-1185">Reference proteome</keyword>
<dbReference type="GO" id="GO:0005886">
    <property type="term" value="C:plasma membrane"/>
    <property type="evidence" value="ECO:0007669"/>
    <property type="project" value="UniProtKB-SubCell"/>
</dbReference>
<evidence type="ECO:0000256" key="7">
    <source>
        <dbReference type="ARBA" id="ARBA00023053"/>
    </source>
</evidence>
<dbReference type="PANTHER" id="PTHR42985:SF40">
    <property type="entry name" value="LD47995P-RELATED"/>
    <property type="match status" value="1"/>
</dbReference>
<proteinExistence type="inferred from homology"/>
<dbReference type="Proteomes" id="UP000192247">
    <property type="component" value="Unassembled WGS sequence"/>
</dbReference>
<keyword evidence="10" id="KW-0739">Sodium transport</keyword>
<keyword evidence="3" id="KW-0813">Transport</keyword>
<feature type="transmembrane region" description="Helical" evidence="13">
    <location>
        <begin position="390"/>
        <end position="407"/>
    </location>
</feature>